<keyword evidence="3" id="KW-0001">2Fe-2S</keyword>
<dbReference type="InterPro" id="IPR006311">
    <property type="entry name" value="TAT_signal"/>
</dbReference>
<dbReference type="RefSeq" id="WP_074930526.1">
    <property type="nucleotide sequence ID" value="NZ_CYIG01000055.1"/>
</dbReference>
<keyword evidence="4" id="KW-0479">Metal-binding</keyword>
<keyword evidence="5" id="KW-1133">Transmembrane helix</keyword>
<evidence type="ECO:0000313" key="13">
    <source>
        <dbReference type="EMBL" id="SFV02324.1"/>
    </source>
</evidence>
<dbReference type="CDD" id="cd03470">
    <property type="entry name" value="Rieske_cytochrome_bc1"/>
    <property type="match status" value="1"/>
</dbReference>
<evidence type="ECO:0000259" key="12">
    <source>
        <dbReference type="PROSITE" id="PS51296"/>
    </source>
</evidence>
<evidence type="ECO:0000256" key="2">
    <source>
        <dbReference type="ARBA" id="ARBA00022692"/>
    </source>
</evidence>
<keyword evidence="10" id="KW-0249">Electron transport</keyword>
<comment type="catalytic activity">
    <reaction evidence="10">
        <text>a quinol + 2 Fe(III)-[cytochrome c](out) = a quinone + 2 Fe(II)-[cytochrome c](out) + 2 H(+)(out)</text>
        <dbReference type="Rhea" id="RHEA:11484"/>
        <dbReference type="Rhea" id="RHEA-COMP:10350"/>
        <dbReference type="Rhea" id="RHEA-COMP:14399"/>
        <dbReference type="ChEBI" id="CHEBI:15378"/>
        <dbReference type="ChEBI" id="CHEBI:24646"/>
        <dbReference type="ChEBI" id="CHEBI:29033"/>
        <dbReference type="ChEBI" id="CHEBI:29034"/>
        <dbReference type="ChEBI" id="CHEBI:132124"/>
        <dbReference type="EC" id="7.1.1.8"/>
    </reaction>
</comment>
<dbReference type="PROSITE" id="PS51296">
    <property type="entry name" value="RIESKE"/>
    <property type="match status" value="1"/>
</dbReference>
<dbReference type="InterPro" id="IPR005805">
    <property type="entry name" value="Rieske_Fe-S_prot_C"/>
</dbReference>
<evidence type="ECO:0000256" key="9">
    <source>
        <dbReference type="ARBA" id="ARBA00023157"/>
    </source>
</evidence>
<dbReference type="GO" id="GO:0046872">
    <property type="term" value="F:metal ion binding"/>
    <property type="evidence" value="ECO:0007669"/>
    <property type="project" value="UniProtKB-KW"/>
</dbReference>
<dbReference type="PANTHER" id="PTHR10134">
    <property type="entry name" value="CYTOCHROME B-C1 COMPLEX SUBUNIT RIESKE, MITOCHONDRIAL"/>
    <property type="match status" value="1"/>
</dbReference>
<dbReference type="GO" id="GO:0051537">
    <property type="term" value="F:2 iron, 2 sulfur cluster binding"/>
    <property type="evidence" value="ECO:0007669"/>
    <property type="project" value="UniProtKB-KW"/>
</dbReference>
<evidence type="ECO:0000256" key="5">
    <source>
        <dbReference type="ARBA" id="ARBA00022989"/>
    </source>
</evidence>
<dbReference type="Gene3D" id="2.102.10.10">
    <property type="entry name" value="Rieske [2Fe-2S] iron-sulphur domain"/>
    <property type="match status" value="1"/>
</dbReference>
<dbReference type="Gene3D" id="1.20.5.510">
    <property type="entry name" value="Single helix bin"/>
    <property type="match status" value="1"/>
</dbReference>
<dbReference type="NCBIfam" id="TIGR01416">
    <property type="entry name" value="Rieske_proteo"/>
    <property type="match status" value="1"/>
</dbReference>
<comment type="miscellaneous">
    <text evidence="10">The Rieske protein is a high potential 2Fe-2S protein.</text>
</comment>
<feature type="domain" description="Rieske" evidence="12">
    <location>
        <begin position="90"/>
        <end position="196"/>
    </location>
</feature>
<dbReference type="EC" id="7.1.1.8" evidence="10"/>
<keyword evidence="7" id="KW-0411">Iron-sulfur</keyword>
<dbReference type="Pfam" id="PF00355">
    <property type="entry name" value="Rieske"/>
    <property type="match status" value="1"/>
</dbReference>
<evidence type="ECO:0000256" key="8">
    <source>
        <dbReference type="ARBA" id="ARBA00023136"/>
    </source>
</evidence>
<dbReference type="InterPro" id="IPR017941">
    <property type="entry name" value="Rieske_2Fe-2S"/>
</dbReference>
<dbReference type="GO" id="GO:0016020">
    <property type="term" value="C:membrane"/>
    <property type="evidence" value="ECO:0007669"/>
    <property type="project" value="UniProtKB-SubCell"/>
</dbReference>
<dbReference type="SUPFAM" id="SSF50022">
    <property type="entry name" value="ISP domain"/>
    <property type="match status" value="1"/>
</dbReference>
<dbReference type="OrthoDB" id="9767869at2"/>
<dbReference type="GO" id="GO:0008121">
    <property type="term" value="F:quinol-cytochrome-c reductase activity"/>
    <property type="evidence" value="ECO:0007669"/>
    <property type="project" value="UniProtKB-EC"/>
</dbReference>
<evidence type="ECO:0000256" key="6">
    <source>
        <dbReference type="ARBA" id="ARBA00023004"/>
    </source>
</evidence>
<dbReference type="PROSITE" id="PS51318">
    <property type="entry name" value="TAT"/>
    <property type="match status" value="1"/>
</dbReference>
<dbReference type="STRING" id="343013.SAMN04489707_10933"/>
<gene>
    <name evidence="13" type="ORF">SAMN04489707_10933</name>
</gene>
<sequence length="205" mass="22004">MNSTLNLPTAGTPEDAERRTWMRATVGMGCAGATATLWPFVSSFAPSERAKALGASVQVNVGDLAPGEMRTVEWRGQPVWLLRRTPEMLASLSNTADLADPNSSTPQQPEYAKNIHRSIKPDLLVTVGICTHLGCSPVTLPEGTANTSVPADWKGGFFCPCHGSTFDLAGRVFKNKPAPTNLVVPPHSYLDDTTLLIGEDEKENT</sequence>
<evidence type="ECO:0000313" key="14">
    <source>
        <dbReference type="Proteomes" id="UP000183656"/>
    </source>
</evidence>
<reference evidence="13 14" key="1">
    <citation type="submission" date="2016-10" db="EMBL/GenBank/DDBJ databases">
        <authorList>
            <person name="de Groot N.N."/>
        </authorList>
    </citation>
    <scope>NUCLEOTIDE SEQUENCE [LARGE SCALE GENOMIC DNA]</scope>
    <source>
        <strain evidence="13 14">R-24608</strain>
    </source>
</reference>
<comment type="subcellular location">
    <subcellularLocation>
        <location evidence="1">Membrane</location>
        <topology evidence="1">Single-pass membrane protein</topology>
    </subcellularLocation>
</comment>
<dbReference type="AlphaFoldDB" id="A0A1I7KYD3"/>
<keyword evidence="6" id="KW-0408">Iron</keyword>
<keyword evidence="2" id="KW-0812">Transmembrane</keyword>
<comment type="cofactor">
    <cofactor evidence="10">
        <name>[2Fe-2S] cluster</name>
        <dbReference type="ChEBI" id="CHEBI:190135"/>
    </cofactor>
    <text evidence="10">Binds 1 [2Fe-2S] cluster per subunit.</text>
</comment>
<evidence type="ECO:0000256" key="1">
    <source>
        <dbReference type="ARBA" id="ARBA00004167"/>
    </source>
</evidence>
<proteinExistence type="predicted"/>
<keyword evidence="9" id="KW-1015">Disulfide bond</keyword>
<dbReference type="EMBL" id="FPBX01000093">
    <property type="protein sequence ID" value="SFV02324.1"/>
    <property type="molecule type" value="Genomic_DNA"/>
</dbReference>
<name>A0A1I7KYD3_9BURK</name>
<evidence type="ECO:0000256" key="4">
    <source>
        <dbReference type="ARBA" id="ARBA00022723"/>
    </source>
</evidence>
<keyword evidence="10" id="KW-0813">Transport</keyword>
<keyword evidence="14" id="KW-1185">Reference proteome</keyword>
<dbReference type="PRINTS" id="PR00162">
    <property type="entry name" value="RIESKE"/>
</dbReference>
<protein>
    <recommendedName>
        <fullName evidence="10">Ubiquinol-cytochrome c reductase iron-sulfur subunit</fullName>
        <ecNumber evidence="10">7.1.1.8</ecNumber>
    </recommendedName>
</protein>
<evidence type="ECO:0000256" key="10">
    <source>
        <dbReference type="RuleBase" id="RU004494"/>
    </source>
</evidence>
<evidence type="ECO:0000256" key="3">
    <source>
        <dbReference type="ARBA" id="ARBA00022714"/>
    </source>
</evidence>
<dbReference type="InterPro" id="IPR036922">
    <property type="entry name" value="Rieske_2Fe-2S_sf"/>
</dbReference>
<comment type="subunit">
    <text evidence="11">The main subunits of complex b-c1 are: cytochrome b, cytochrome c1 and the Rieske protein.</text>
</comment>
<evidence type="ECO:0000256" key="7">
    <source>
        <dbReference type="ARBA" id="ARBA00023014"/>
    </source>
</evidence>
<dbReference type="InterPro" id="IPR006317">
    <property type="entry name" value="Ubiquinol_cyt_c_Rdtase_Fe-S-su"/>
</dbReference>
<accession>A0A1I7KYD3</accession>
<keyword evidence="8" id="KW-0472">Membrane</keyword>
<dbReference type="Proteomes" id="UP000183656">
    <property type="component" value="Unassembled WGS sequence"/>
</dbReference>
<organism evidence="13 14">
    <name type="scientific">Paenacidovorax caeni</name>
    <dbReference type="NCBI Taxonomy" id="343013"/>
    <lineage>
        <taxon>Bacteria</taxon>
        <taxon>Pseudomonadati</taxon>
        <taxon>Pseudomonadota</taxon>
        <taxon>Betaproteobacteria</taxon>
        <taxon>Burkholderiales</taxon>
        <taxon>Comamonadaceae</taxon>
        <taxon>Paenacidovorax</taxon>
    </lineage>
</organism>
<dbReference type="InterPro" id="IPR014349">
    <property type="entry name" value="Rieske_Fe-S_prot"/>
</dbReference>
<evidence type="ECO:0000256" key="11">
    <source>
        <dbReference type="RuleBase" id="RU004497"/>
    </source>
</evidence>